<dbReference type="InterPro" id="IPR017850">
    <property type="entry name" value="Alkaline_phosphatase_core_sf"/>
</dbReference>
<dbReference type="EMBL" id="BSPQ01000021">
    <property type="protein sequence ID" value="GLS92374.1"/>
    <property type="molecule type" value="Genomic_DNA"/>
</dbReference>
<gene>
    <name evidence="4" type="ORF">GCM10007916_34450</name>
</gene>
<dbReference type="PROSITE" id="PS51257">
    <property type="entry name" value="PROKAR_LIPOPROTEIN"/>
    <property type="match status" value="1"/>
</dbReference>
<keyword evidence="1" id="KW-0597">Phosphoprotein</keyword>
<dbReference type="CDD" id="cd16012">
    <property type="entry name" value="ALP"/>
    <property type="match status" value="1"/>
</dbReference>
<dbReference type="PANTHER" id="PTHR11596:SF5">
    <property type="entry name" value="ALKALINE PHOSPHATASE"/>
    <property type="match status" value="1"/>
</dbReference>
<keyword evidence="5" id="KW-1185">Reference proteome</keyword>
<dbReference type="RefSeq" id="WP_284205475.1">
    <property type="nucleotide sequence ID" value="NZ_BSPQ01000021.1"/>
</dbReference>
<dbReference type="Gene3D" id="3.40.720.10">
    <property type="entry name" value="Alkaline Phosphatase, subunit A"/>
    <property type="match status" value="1"/>
</dbReference>
<dbReference type="SUPFAM" id="SSF53649">
    <property type="entry name" value="Alkaline phosphatase-like"/>
    <property type="match status" value="1"/>
</dbReference>
<accession>A0ABQ6E4N7</accession>
<evidence type="ECO:0008006" key="6">
    <source>
        <dbReference type="Google" id="ProtNLM"/>
    </source>
</evidence>
<protein>
    <recommendedName>
        <fullName evidence="6">Alkaline phosphatase</fullName>
    </recommendedName>
</protein>
<evidence type="ECO:0000256" key="2">
    <source>
        <dbReference type="RuleBase" id="RU003946"/>
    </source>
</evidence>
<proteinExistence type="inferred from homology"/>
<evidence type="ECO:0000313" key="4">
    <source>
        <dbReference type="EMBL" id="GLS92374.1"/>
    </source>
</evidence>
<sequence>MFKTKNLFFSVSTISLLVLAGCNSNDKEYIDREVDREIADSIDTGPYACSSEEIDDNPGKDCRLYIKGSMNSWSARPDAQLHYQGEGAHIALFSMESGSYSFKISDPQWSDQRDLAIAQSADNSVSVDTIYELQRKYDEFENQNMDIVVNGQEQVFRFTLDASVSTDNPTLYIENITEQDVDNLSTPMYLVGSFTDWEQHDDYVFKYIGAGNYQVKVSFAQQTDIQFNITQELDDKLLTYGSLKNQLVDLKEGASALTTYPGGLIHASVEAGSYIVGISVLGDGQIGVPVSIAKVNAVSGYNKLTTIDNPISIGADGSTFAQSYEWETSSDDAVNVSLEDDDKQLDSTSRQIATADEQGNYKVTLTINKELDSQSTDSHDVDVVSMEKTKNVILMIGDGMGYGQINVTRAYKGETLFLESGIHQGQINTASADTLGHEHLAGLGEHYYTDSAAAASAMATGYKVNSGVISQAIPGDGSDLKTILESAQKMGKSVGVVATSHCVHATPAAFTAHGQNRNDFTQLSQSMFYDVQPNVALCGSKQVDNIDVISRDAAANNYIVVRNHTDLMTKMDDLPINDPNAEIKFAGIFGIDEIPYVVPSDSQEANDWSYESLDIPQIERMTEIAIDILSRNPNGFFLMVEGSQIDFAAHINDEKRMIHETLKFDDSVKHAVDWSVQRDDTMVIVTADHETGGLALIKTNGAGNIPDVSWKWGSHTNVPVPMMAWGLNSDVVHARSIDNTSIHSIMFGAMTAAQ</sequence>
<comment type="caution">
    <text evidence="4">The sequence shown here is derived from an EMBL/GenBank/DDBJ whole genome shotgun (WGS) entry which is preliminary data.</text>
</comment>
<evidence type="ECO:0000313" key="5">
    <source>
        <dbReference type="Proteomes" id="UP001157353"/>
    </source>
</evidence>
<evidence type="ECO:0000256" key="1">
    <source>
        <dbReference type="ARBA" id="ARBA00022553"/>
    </source>
</evidence>
<dbReference type="PRINTS" id="PR00113">
    <property type="entry name" value="ALKPHPHTASE"/>
</dbReference>
<comment type="similarity">
    <text evidence="2">Belongs to the alkaline phosphatase family.</text>
</comment>
<feature type="signal peptide" evidence="3">
    <location>
        <begin position="1"/>
        <end position="20"/>
    </location>
</feature>
<dbReference type="InterPro" id="IPR001952">
    <property type="entry name" value="Alkaline_phosphatase"/>
</dbReference>
<dbReference type="Pfam" id="PF00245">
    <property type="entry name" value="Alk_phosphatase"/>
    <property type="match status" value="2"/>
</dbReference>
<dbReference type="PANTHER" id="PTHR11596">
    <property type="entry name" value="ALKALINE PHOSPHATASE"/>
    <property type="match status" value="1"/>
</dbReference>
<feature type="chain" id="PRO_5045710026" description="Alkaline phosphatase" evidence="3">
    <location>
        <begin position="21"/>
        <end position="754"/>
    </location>
</feature>
<reference evidence="5" key="1">
    <citation type="journal article" date="2019" name="Int. J. Syst. Evol. Microbiol.">
        <title>The Global Catalogue of Microorganisms (GCM) 10K type strain sequencing project: providing services to taxonomists for standard genome sequencing and annotation.</title>
        <authorList>
            <consortium name="The Broad Institute Genomics Platform"/>
            <consortium name="The Broad Institute Genome Sequencing Center for Infectious Disease"/>
            <person name="Wu L."/>
            <person name="Ma J."/>
        </authorList>
    </citation>
    <scope>NUCLEOTIDE SEQUENCE [LARGE SCALE GENOMIC DNA]</scope>
    <source>
        <strain evidence="5">NBRC 103166</strain>
    </source>
</reference>
<name>A0ABQ6E4N7_9GAMM</name>
<dbReference type="SMART" id="SM00098">
    <property type="entry name" value="alkPPc"/>
    <property type="match status" value="1"/>
</dbReference>
<keyword evidence="3" id="KW-0732">Signal</keyword>
<organism evidence="4 5">
    <name type="scientific">Psychromonas marina</name>
    <dbReference type="NCBI Taxonomy" id="88364"/>
    <lineage>
        <taxon>Bacteria</taxon>
        <taxon>Pseudomonadati</taxon>
        <taxon>Pseudomonadota</taxon>
        <taxon>Gammaproteobacteria</taxon>
        <taxon>Alteromonadales</taxon>
        <taxon>Psychromonadaceae</taxon>
        <taxon>Psychromonas</taxon>
    </lineage>
</organism>
<evidence type="ECO:0000256" key="3">
    <source>
        <dbReference type="SAM" id="SignalP"/>
    </source>
</evidence>
<dbReference type="Proteomes" id="UP001157353">
    <property type="component" value="Unassembled WGS sequence"/>
</dbReference>